<dbReference type="PANTHER" id="PTHR34451">
    <property type="entry name" value="PHD FINGER FAMILY PROTEIN"/>
    <property type="match status" value="1"/>
</dbReference>
<dbReference type="PANTHER" id="PTHR34451:SF15">
    <property type="entry name" value="PHD-TYPE DOMAIN-CONTAINING PROTEIN"/>
    <property type="match status" value="1"/>
</dbReference>
<dbReference type="Proteomes" id="UP001141552">
    <property type="component" value="Unassembled WGS sequence"/>
</dbReference>
<dbReference type="EMBL" id="JAKUCV010006216">
    <property type="protein sequence ID" value="KAJ4828282.1"/>
    <property type="molecule type" value="Genomic_DNA"/>
</dbReference>
<name>A0A9Q0FBJ9_9ROSI</name>
<organism evidence="2 3">
    <name type="scientific">Turnera subulata</name>
    <dbReference type="NCBI Taxonomy" id="218843"/>
    <lineage>
        <taxon>Eukaryota</taxon>
        <taxon>Viridiplantae</taxon>
        <taxon>Streptophyta</taxon>
        <taxon>Embryophyta</taxon>
        <taxon>Tracheophyta</taxon>
        <taxon>Spermatophyta</taxon>
        <taxon>Magnoliopsida</taxon>
        <taxon>eudicotyledons</taxon>
        <taxon>Gunneridae</taxon>
        <taxon>Pentapetalae</taxon>
        <taxon>rosids</taxon>
        <taxon>fabids</taxon>
        <taxon>Malpighiales</taxon>
        <taxon>Passifloraceae</taxon>
        <taxon>Turnera</taxon>
    </lineage>
</organism>
<reference evidence="2" key="2">
    <citation type="journal article" date="2023" name="Plants (Basel)">
        <title>Annotation of the Turnera subulata (Passifloraceae) Draft Genome Reveals the S-Locus Evolved after the Divergence of Turneroideae from Passifloroideae in a Stepwise Manner.</title>
        <authorList>
            <person name="Henning P.M."/>
            <person name="Roalson E.H."/>
            <person name="Mir W."/>
            <person name="McCubbin A.G."/>
            <person name="Shore J.S."/>
        </authorList>
    </citation>
    <scope>NUCLEOTIDE SEQUENCE</scope>
    <source>
        <strain evidence="2">F60SS</strain>
    </source>
</reference>
<dbReference type="AlphaFoldDB" id="A0A9Q0FBJ9"/>
<reference evidence="2" key="1">
    <citation type="submission" date="2022-02" db="EMBL/GenBank/DDBJ databases">
        <authorList>
            <person name="Henning P.M."/>
            <person name="McCubbin A.G."/>
            <person name="Shore J.S."/>
        </authorList>
    </citation>
    <scope>NUCLEOTIDE SEQUENCE</scope>
    <source>
        <strain evidence="2">F60SS</strain>
        <tissue evidence="2">Leaves</tissue>
    </source>
</reference>
<comment type="caution">
    <text evidence="2">The sequence shown here is derived from an EMBL/GenBank/DDBJ whole genome shotgun (WGS) entry which is preliminary data.</text>
</comment>
<gene>
    <name evidence="2" type="ORF">Tsubulata_028597</name>
</gene>
<sequence>MNHQTTTTRVAAITAKPTSPCDHCSAQKPWFLHLFRHHSSGGALQRLCTSCTLLLHPSSFCPTCLSFYSSLPPAATRLSCSSCSSLTHSHCSPTASTPFRCLSCTRSGQEPNFSFFRVDPANPVVDRAAASALLCAAKISAAAMAKDAAQLREVAVNGAREAALSKKRAREELEKLYTLEEDRERLLRGVGEDERVEEEEGFASTVTHHH</sequence>
<evidence type="ECO:0000256" key="1">
    <source>
        <dbReference type="SAM" id="MobiDB-lite"/>
    </source>
</evidence>
<protein>
    <submittedName>
        <fullName evidence="2">Uncharacterized protein</fullName>
    </submittedName>
</protein>
<proteinExistence type="predicted"/>
<accession>A0A9Q0FBJ9</accession>
<evidence type="ECO:0000313" key="3">
    <source>
        <dbReference type="Proteomes" id="UP001141552"/>
    </source>
</evidence>
<evidence type="ECO:0000313" key="2">
    <source>
        <dbReference type="EMBL" id="KAJ4828282.1"/>
    </source>
</evidence>
<keyword evidence="3" id="KW-1185">Reference proteome</keyword>
<dbReference type="OrthoDB" id="692041at2759"/>
<feature type="region of interest" description="Disordered" evidence="1">
    <location>
        <begin position="190"/>
        <end position="210"/>
    </location>
</feature>